<proteinExistence type="predicted"/>
<dbReference type="Proteomes" id="UP000288805">
    <property type="component" value="Unassembled WGS sequence"/>
</dbReference>
<name>A0A438EIW8_VITVI</name>
<comment type="caution">
    <text evidence="1">The sequence shown here is derived from an EMBL/GenBank/DDBJ whole genome shotgun (WGS) entry which is preliminary data.</text>
</comment>
<evidence type="ECO:0000313" key="2">
    <source>
        <dbReference type="Proteomes" id="UP000288805"/>
    </source>
</evidence>
<accession>A0A438EIW8</accession>
<gene>
    <name evidence="1" type="ORF">CK203_109782</name>
</gene>
<dbReference type="EMBL" id="QGNW01001275">
    <property type="protein sequence ID" value="RVW47632.1"/>
    <property type="molecule type" value="Genomic_DNA"/>
</dbReference>
<organism evidence="1 2">
    <name type="scientific">Vitis vinifera</name>
    <name type="common">Grape</name>
    <dbReference type="NCBI Taxonomy" id="29760"/>
    <lineage>
        <taxon>Eukaryota</taxon>
        <taxon>Viridiplantae</taxon>
        <taxon>Streptophyta</taxon>
        <taxon>Embryophyta</taxon>
        <taxon>Tracheophyta</taxon>
        <taxon>Spermatophyta</taxon>
        <taxon>Magnoliopsida</taxon>
        <taxon>eudicotyledons</taxon>
        <taxon>Gunneridae</taxon>
        <taxon>Pentapetalae</taxon>
        <taxon>rosids</taxon>
        <taxon>Vitales</taxon>
        <taxon>Vitaceae</taxon>
        <taxon>Viteae</taxon>
        <taxon>Vitis</taxon>
    </lineage>
</organism>
<dbReference type="AlphaFoldDB" id="A0A438EIW8"/>
<evidence type="ECO:0000313" key="1">
    <source>
        <dbReference type="EMBL" id="RVW47632.1"/>
    </source>
</evidence>
<reference evidence="1 2" key="1">
    <citation type="journal article" date="2018" name="PLoS Genet.">
        <title>Population sequencing reveals clonal diversity and ancestral inbreeding in the grapevine cultivar Chardonnay.</title>
        <authorList>
            <person name="Roach M.J."/>
            <person name="Johnson D.L."/>
            <person name="Bohlmann J."/>
            <person name="van Vuuren H.J."/>
            <person name="Jones S.J."/>
            <person name="Pretorius I.S."/>
            <person name="Schmidt S.A."/>
            <person name="Borneman A.R."/>
        </authorList>
    </citation>
    <scope>NUCLEOTIDE SEQUENCE [LARGE SCALE GENOMIC DNA]</scope>
    <source>
        <strain evidence="2">cv. Chardonnay</strain>
        <tissue evidence="1">Leaf</tissue>
    </source>
</reference>
<sequence length="287" mass="31645">MSTTTKLSKDAYGKYVDQKLYRMSRSQGATCPCMVGCWGTRVVFLMANQRSTRVQRICKKLQTVRGAGWPAAREVVWAAVGDFFFREGRESFQVGGYRDLLRGELLFSRFEAEGRKDSEKVSWRGERELRRGSLELAGGGGAVQKGKLVGFVDIGGGLKALTAKQSLTGKGFFQCQRLPGLVLGFVSRSTSLSPTTESKCNEKTEIKDVGTVESKLVATARRVGIFNLMAGGIGGGAFMIVHLHQPKIRGFWHEGNCSLSCSTKHFRKQIAELSRAIAFRADLHLYT</sequence>
<protein>
    <submittedName>
        <fullName evidence="1">Uncharacterized protein</fullName>
    </submittedName>
</protein>